<feature type="compositionally biased region" description="Low complexity" evidence="1">
    <location>
        <begin position="16"/>
        <end position="30"/>
    </location>
</feature>
<proteinExistence type="predicted"/>
<dbReference type="SUPFAM" id="SSF53098">
    <property type="entry name" value="Ribonuclease H-like"/>
    <property type="match status" value="1"/>
</dbReference>
<name>A0A9P7GGR6_9AGAR</name>
<reference evidence="3" key="2">
    <citation type="submission" date="2021-10" db="EMBL/GenBank/DDBJ databases">
        <title>Phylogenomics reveals ancestral predisposition of the termite-cultivated fungus Termitomyces towards a domesticated lifestyle.</title>
        <authorList>
            <person name="Auxier B."/>
            <person name="Grum-Grzhimaylo A."/>
            <person name="Cardenas M.E."/>
            <person name="Lodge J.D."/>
            <person name="Laessoe T."/>
            <person name="Pedersen O."/>
            <person name="Smith M.E."/>
            <person name="Kuyper T.W."/>
            <person name="Franco-Molano E.A."/>
            <person name="Baroni T.J."/>
            <person name="Aanen D.K."/>
        </authorList>
    </citation>
    <scope>NUCLEOTIDE SEQUENCE</scope>
    <source>
        <strain evidence="3">D49</strain>
    </source>
</reference>
<organism evidence="3 4">
    <name type="scientific">Sphagnurus paluster</name>
    <dbReference type="NCBI Taxonomy" id="117069"/>
    <lineage>
        <taxon>Eukaryota</taxon>
        <taxon>Fungi</taxon>
        <taxon>Dikarya</taxon>
        <taxon>Basidiomycota</taxon>
        <taxon>Agaricomycotina</taxon>
        <taxon>Agaricomycetes</taxon>
        <taxon>Agaricomycetidae</taxon>
        <taxon>Agaricales</taxon>
        <taxon>Tricholomatineae</taxon>
        <taxon>Lyophyllaceae</taxon>
        <taxon>Sphagnurus</taxon>
    </lineage>
</organism>
<comment type="caution">
    <text evidence="3">The sequence shown here is derived from an EMBL/GenBank/DDBJ whole genome shotgun (WGS) entry which is preliminary data.</text>
</comment>
<reference evidence="3" key="1">
    <citation type="submission" date="2021-02" db="EMBL/GenBank/DDBJ databases">
        <authorList>
            <person name="Nieuwenhuis M."/>
            <person name="Van De Peppel L.J.J."/>
        </authorList>
    </citation>
    <scope>NUCLEOTIDE SEQUENCE</scope>
    <source>
        <strain evidence="3">D49</strain>
    </source>
</reference>
<dbReference type="InterPro" id="IPR012337">
    <property type="entry name" value="RNaseH-like_sf"/>
</dbReference>
<evidence type="ECO:0000313" key="3">
    <source>
        <dbReference type="EMBL" id="KAG5649309.1"/>
    </source>
</evidence>
<dbReference type="AlphaFoldDB" id="A0A9P7GGR6"/>
<evidence type="ECO:0000256" key="1">
    <source>
        <dbReference type="SAM" id="MobiDB-lite"/>
    </source>
</evidence>
<feature type="domain" description="HAT C-terminal dimerisation" evidence="2">
    <location>
        <begin position="82"/>
        <end position="149"/>
    </location>
</feature>
<evidence type="ECO:0000313" key="4">
    <source>
        <dbReference type="Proteomes" id="UP000717328"/>
    </source>
</evidence>
<evidence type="ECO:0000259" key="2">
    <source>
        <dbReference type="Pfam" id="PF05699"/>
    </source>
</evidence>
<sequence>MARLNAIERELSLESIRSSAATPTSSSQPAVVPEAGSQTTLSPEQIEAAQKAQEAAWLEEDIRIINEEWNCYIADGLIEGAELDDLDLLRFWTNMKPKYPLLFRVALDVLPVQASSVPCERVFSSSKETNTLRRSQLSPAMMEVLQMLKFMFRSDRMDFNDDWLVREDDMAAGDPKDIVDQQVLTSIVRATLRHKDILGHHYK</sequence>
<dbReference type="Pfam" id="PF05699">
    <property type="entry name" value="Dimer_Tnp_hAT"/>
    <property type="match status" value="1"/>
</dbReference>
<feature type="region of interest" description="Disordered" evidence="1">
    <location>
        <begin position="16"/>
        <end position="41"/>
    </location>
</feature>
<dbReference type="InterPro" id="IPR008906">
    <property type="entry name" value="HATC_C_dom"/>
</dbReference>
<keyword evidence="4" id="KW-1185">Reference proteome</keyword>
<accession>A0A9P7GGR6</accession>
<gene>
    <name evidence="3" type="ORF">H0H81_004694</name>
</gene>
<dbReference type="PANTHER" id="PTHR47611:SF1">
    <property type="entry name" value="CCHC-TYPE DOMAIN-CONTAINING PROTEIN"/>
    <property type="match status" value="1"/>
</dbReference>
<dbReference type="EMBL" id="JABCKI010001191">
    <property type="protein sequence ID" value="KAG5649309.1"/>
    <property type="molecule type" value="Genomic_DNA"/>
</dbReference>
<dbReference type="GO" id="GO:0046983">
    <property type="term" value="F:protein dimerization activity"/>
    <property type="evidence" value="ECO:0007669"/>
    <property type="project" value="InterPro"/>
</dbReference>
<dbReference type="Proteomes" id="UP000717328">
    <property type="component" value="Unassembled WGS sequence"/>
</dbReference>
<protein>
    <recommendedName>
        <fullName evidence="2">HAT C-terminal dimerisation domain-containing protein</fullName>
    </recommendedName>
</protein>
<dbReference type="PANTHER" id="PTHR47611">
    <property type="entry name" value="HAT DIMERISATION DOMAIN, C-TERMINAL"/>
    <property type="match status" value="1"/>
</dbReference>
<dbReference type="OrthoDB" id="3262464at2759"/>